<protein>
    <submittedName>
        <fullName evidence="4">WD40 repeat-like protein</fullName>
    </submittedName>
</protein>
<feature type="repeat" description="WD" evidence="3">
    <location>
        <begin position="146"/>
        <end position="185"/>
    </location>
</feature>
<dbReference type="CDD" id="cd00200">
    <property type="entry name" value="WD40"/>
    <property type="match status" value="1"/>
</dbReference>
<sequence length="367" mass="42156">MQVQDEAYAEPNVVDAIMSSWKTRLTEDERVKLSLMLLEGLPTQYLSFVISDLTSHIHTDIIRNLPYEISLKCIQGKVIVIMLKDLDFNKEIPCWNSANSERIHDSIVRGNKSESESEWLQMYINHTRLSNNWKSSKYQPSRVKTFAGHDDAVYSLQFDDKKMITGSRDRSIKIINLETFEQTKHLEGHEGSVLCLHFMDDMLITGSSDQTVRLWNINDDTNKVIGMHQESILNLKFDDKYLITSSKDRTIKVWDMQDIKSSLGEVSSVKTLTGHFAAVSQIMGFRNGRHSELVRTVQVDQAAFVTGSYDRSILVWDPRSNHYVHELSGHSSRVFKLQFDHRRLISGSQDNTIMEWSFSGGISNLFL</sequence>
<dbReference type="Gene3D" id="2.130.10.10">
    <property type="entry name" value="YVTN repeat-like/Quinoprotein amine dehydrogenase"/>
    <property type="match status" value="2"/>
</dbReference>
<feature type="repeat" description="WD" evidence="3">
    <location>
        <begin position="186"/>
        <end position="225"/>
    </location>
</feature>
<reference evidence="5" key="1">
    <citation type="journal article" date="2018" name="Nat. Microbiol.">
        <title>Leveraging single-cell genomics to expand the fungal tree of life.</title>
        <authorList>
            <person name="Ahrendt S.R."/>
            <person name="Quandt C.A."/>
            <person name="Ciobanu D."/>
            <person name="Clum A."/>
            <person name="Salamov A."/>
            <person name="Andreopoulos B."/>
            <person name="Cheng J.F."/>
            <person name="Woyke T."/>
            <person name="Pelin A."/>
            <person name="Henrissat B."/>
            <person name="Reynolds N.K."/>
            <person name="Benny G.L."/>
            <person name="Smith M.E."/>
            <person name="James T.Y."/>
            <person name="Grigoriev I.V."/>
        </authorList>
    </citation>
    <scope>NUCLEOTIDE SEQUENCE [LARGE SCALE GENOMIC DNA]</scope>
    <source>
        <strain evidence="5">CSF55</strain>
    </source>
</reference>
<dbReference type="EMBL" id="ML005063">
    <property type="protein sequence ID" value="RKP20440.1"/>
    <property type="molecule type" value="Genomic_DNA"/>
</dbReference>
<evidence type="ECO:0000256" key="2">
    <source>
        <dbReference type="ARBA" id="ARBA00022737"/>
    </source>
</evidence>
<dbReference type="InterPro" id="IPR019775">
    <property type="entry name" value="WD40_repeat_CS"/>
</dbReference>
<dbReference type="SMART" id="SM00320">
    <property type="entry name" value="WD40"/>
    <property type="match status" value="5"/>
</dbReference>
<name>A0A4P9YP48_ROZAC</name>
<accession>A0A4P9YP48</accession>
<dbReference type="Pfam" id="PF00400">
    <property type="entry name" value="WD40"/>
    <property type="match status" value="5"/>
</dbReference>
<dbReference type="PANTHER" id="PTHR44156">
    <property type="entry name" value="SUPERNUMERARY LIMBS, ISOFORM B-RELATED"/>
    <property type="match status" value="1"/>
</dbReference>
<keyword evidence="1 3" id="KW-0853">WD repeat</keyword>
<dbReference type="AlphaFoldDB" id="A0A4P9YP48"/>
<dbReference type="InterPro" id="IPR053299">
    <property type="entry name" value="ASTRA_WD_repeat"/>
</dbReference>
<evidence type="ECO:0000313" key="4">
    <source>
        <dbReference type="EMBL" id="RKP20440.1"/>
    </source>
</evidence>
<evidence type="ECO:0000256" key="1">
    <source>
        <dbReference type="ARBA" id="ARBA00022574"/>
    </source>
</evidence>
<feature type="repeat" description="WD" evidence="3">
    <location>
        <begin position="287"/>
        <end position="326"/>
    </location>
</feature>
<dbReference type="InterPro" id="IPR001680">
    <property type="entry name" value="WD40_rpt"/>
</dbReference>
<gene>
    <name evidence="4" type="ORF">ROZALSC1DRAFT_21386</name>
</gene>
<feature type="repeat" description="WD" evidence="3">
    <location>
        <begin position="225"/>
        <end position="257"/>
    </location>
</feature>
<evidence type="ECO:0000313" key="5">
    <source>
        <dbReference type="Proteomes" id="UP000281549"/>
    </source>
</evidence>
<dbReference type="PRINTS" id="PR00320">
    <property type="entry name" value="GPROTEINBRPT"/>
</dbReference>
<proteinExistence type="predicted"/>
<dbReference type="InterPro" id="IPR020472">
    <property type="entry name" value="WD40_PAC1"/>
</dbReference>
<dbReference type="InterPro" id="IPR015943">
    <property type="entry name" value="WD40/YVTN_repeat-like_dom_sf"/>
</dbReference>
<feature type="repeat" description="WD" evidence="3">
    <location>
        <begin position="327"/>
        <end position="359"/>
    </location>
</feature>
<dbReference type="PROSITE" id="PS00678">
    <property type="entry name" value="WD_REPEATS_1"/>
    <property type="match status" value="2"/>
</dbReference>
<dbReference type="SUPFAM" id="SSF50978">
    <property type="entry name" value="WD40 repeat-like"/>
    <property type="match status" value="1"/>
</dbReference>
<dbReference type="Proteomes" id="UP000281549">
    <property type="component" value="Unassembled WGS sequence"/>
</dbReference>
<evidence type="ECO:0000256" key="3">
    <source>
        <dbReference type="PROSITE-ProRule" id="PRU00221"/>
    </source>
</evidence>
<dbReference type="PROSITE" id="PS50082">
    <property type="entry name" value="WD_REPEATS_2"/>
    <property type="match status" value="5"/>
</dbReference>
<organism evidence="4 5">
    <name type="scientific">Rozella allomycis (strain CSF55)</name>
    <dbReference type="NCBI Taxonomy" id="988480"/>
    <lineage>
        <taxon>Eukaryota</taxon>
        <taxon>Fungi</taxon>
        <taxon>Fungi incertae sedis</taxon>
        <taxon>Cryptomycota</taxon>
        <taxon>Cryptomycota incertae sedis</taxon>
        <taxon>Rozella</taxon>
    </lineage>
</organism>
<keyword evidence="2" id="KW-0677">Repeat</keyword>
<dbReference type="InterPro" id="IPR036322">
    <property type="entry name" value="WD40_repeat_dom_sf"/>
</dbReference>
<dbReference type="PROSITE" id="PS50294">
    <property type="entry name" value="WD_REPEATS_REGION"/>
    <property type="match status" value="3"/>
</dbReference>